<evidence type="ECO:0000313" key="4">
    <source>
        <dbReference type="Proteomes" id="UP001303115"/>
    </source>
</evidence>
<gene>
    <name evidence="3" type="ORF">C8A01DRAFT_35355</name>
</gene>
<organism evidence="3 4">
    <name type="scientific">Parachaetomium inaequale</name>
    <dbReference type="NCBI Taxonomy" id="2588326"/>
    <lineage>
        <taxon>Eukaryota</taxon>
        <taxon>Fungi</taxon>
        <taxon>Dikarya</taxon>
        <taxon>Ascomycota</taxon>
        <taxon>Pezizomycotina</taxon>
        <taxon>Sordariomycetes</taxon>
        <taxon>Sordariomycetidae</taxon>
        <taxon>Sordariales</taxon>
        <taxon>Chaetomiaceae</taxon>
        <taxon>Parachaetomium</taxon>
    </lineage>
</organism>
<keyword evidence="4" id="KW-1185">Reference proteome</keyword>
<dbReference type="AlphaFoldDB" id="A0AAN6PGL6"/>
<feature type="transmembrane region" description="Helical" evidence="2">
    <location>
        <begin position="66"/>
        <end position="91"/>
    </location>
</feature>
<proteinExistence type="predicted"/>
<name>A0AAN6PGL6_9PEZI</name>
<reference evidence="4" key="1">
    <citation type="journal article" date="2023" name="Mol. Phylogenet. Evol.">
        <title>Genome-scale phylogeny and comparative genomics of the fungal order Sordariales.</title>
        <authorList>
            <person name="Hensen N."/>
            <person name="Bonometti L."/>
            <person name="Westerberg I."/>
            <person name="Brannstrom I.O."/>
            <person name="Guillou S."/>
            <person name="Cros-Aarteil S."/>
            <person name="Calhoun S."/>
            <person name="Haridas S."/>
            <person name="Kuo A."/>
            <person name="Mondo S."/>
            <person name="Pangilinan J."/>
            <person name="Riley R."/>
            <person name="LaButti K."/>
            <person name="Andreopoulos B."/>
            <person name="Lipzen A."/>
            <person name="Chen C."/>
            <person name="Yan M."/>
            <person name="Daum C."/>
            <person name="Ng V."/>
            <person name="Clum A."/>
            <person name="Steindorff A."/>
            <person name="Ohm R.A."/>
            <person name="Martin F."/>
            <person name="Silar P."/>
            <person name="Natvig D.O."/>
            <person name="Lalanne C."/>
            <person name="Gautier V."/>
            <person name="Ament-Velasquez S.L."/>
            <person name="Kruys A."/>
            <person name="Hutchinson M.I."/>
            <person name="Powell A.J."/>
            <person name="Barry K."/>
            <person name="Miller A.N."/>
            <person name="Grigoriev I.V."/>
            <person name="Debuchy R."/>
            <person name="Gladieux P."/>
            <person name="Hiltunen Thoren M."/>
            <person name="Johannesson H."/>
        </authorList>
    </citation>
    <scope>NUCLEOTIDE SEQUENCE [LARGE SCALE GENOMIC DNA]</scope>
    <source>
        <strain evidence="4">CBS 284.82</strain>
    </source>
</reference>
<feature type="compositionally biased region" description="Basic and acidic residues" evidence="1">
    <location>
        <begin position="99"/>
        <end position="112"/>
    </location>
</feature>
<evidence type="ECO:0000313" key="3">
    <source>
        <dbReference type="EMBL" id="KAK4040593.1"/>
    </source>
</evidence>
<keyword evidence="2" id="KW-1133">Transmembrane helix</keyword>
<dbReference type="Proteomes" id="UP001303115">
    <property type="component" value="Unassembled WGS sequence"/>
</dbReference>
<keyword evidence="2" id="KW-0472">Membrane</keyword>
<feature type="region of interest" description="Disordered" evidence="1">
    <location>
        <begin position="96"/>
        <end position="134"/>
    </location>
</feature>
<evidence type="ECO:0000256" key="1">
    <source>
        <dbReference type="SAM" id="MobiDB-lite"/>
    </source>
</evidence>
<keyword evidence="2" id="KW-0812">Transmembrane</keyword>
<comment type="caution">
    <text evidence="3">The sequence shown here is derived from an EMBL/GenBank/DDBJ whole genome shotgun (WGS) entry which is preliminary data.</text>
</comment>
<accession>A0AAN6PGL6</accession>
<sequence>MEWKDTYDANADPYESAGKIKKWYRNGYVAEVDWSSDEVRQLFQIQTANTTSASPSPQAESASAPVGAIAGGVVGGVAGLAAMAAVAWLVVRRRRRTRKGQEADLADAKDSGMPELNTASDYAELNGGRLSGSF</sequence>
<evidence type="ECO:0000256" key="2">
    <source>
        <dbReference type="SAM" id="Phobius"/>
    </source>
</evidence>
<dbReference type="EMBL" id="MU854373">
    <property type="protein sequence ID" value="KAK4040593.1"/>
    <property type="molecule type" value="Genomic_DNA"/>
</dbReference>
<protein>
    <submittedName>
        <fullName evidence="3">Uncharacterized protein</fullName>
    </submittedName>
</protein>